<sequence length="86" mass="9695">MSRYVIILSPVIDTPIDLRHVFEVIYTFSNILEWSVDLDDCDKILRVVCSEDIGQELVKSMALVGISSSVLEVFDENGISIIQIVH</sequence>
<keyword evidence="2" id="KW-1185">Reference proteome</keyword>
<reference evidence="1 2" key="1">
    <citation type="submission" date="2024-03" db="EMBL/GenBank/DDBJ databases">
        <title>Sequence of Lycoming College Course Isolates.</title>
        <authorList>
            <person name="Plotts O."/>
            <person name="Newman J."/>
        </authorList>
    </citation>
    <scope>NUCLEOTIDE SEQUENCE [LARGE SCALE GENOMIC DNA]</scope>
    <source>
        <strain evidence="1 2">CJB-3</strain>
    </source>
</reference>
<protein>
    <submittedName>
        <fullName evidence="1">Uncharacterized protein</fullName>
    </submittedName>
</protein>
<evidence type="ECO:0000313" key="2">
    <source>
        <dbReference type="Proteomes" id="UP001378956"/>
    </source>
</evidence>
<gene>
    <name evidence="1" type="ORF">WAE58_11650</name>
</gene>
<evidence type="ECO:0000313" key="1">
    <source>
        <dbReference type="EMBL" id="MEJ2903086.1"/>
    </source>
</evidence>
<dbReference type="Proteomes" id="UP001378956">
    <property type="component" value="Unassembled WGS sequence"/>
</dbReference>
<dbReference type="RefSeq" id="WP_172659669.1">
    <property type="nucleotide sequence ID" value="NZ_CBFGNQ010000016.1"/>
</dbReference>
<name>A0ABU8NLF9_9SPHI</name>
<dbReference type="EMBL" id="JBBEUB010000003">
    <property type="protein sequence ID" value="MEJ2903086.1"/>
    <property type="molecule type" value="Genomic_DNA"/>
</dbReference>
<organism evidence="1 2">
    <name type="scientific">Pedobacter panaciterrae</name>
    <dbReference type="NCBI Taxonomy" id="363849"/>
    <lineage>
        <taxon>Bacteria</taxon>
        <taxon>Pseudomonadati</taxon>
        <taxon>Bacteroidota</taxon>
        <taxon>Sphingobacteriia</taxon>
        <taxon>Sphingobacteriales</taxon>
        <taxon>Sphingobacteriaceae</taxon>
        <taxon>Pedobacter</taxon>
    </lineage>
</organism>
<comment type="caution">
    <text evidence="1">The sequence shown here is derived from an EMBL/GenBank/DDBJ whole genome shotgun (WGS) entry which is preliminary data.</text>
</comment>
<proteinExistence type="predicted"/>
<accession>A0ABU8NLF9</accession>